<proteinExistence type="predicted"/>
<evidence type="ECO:0000313" key="2">
    <source>
        <dbReference type="Proteomes" id="UP000521227"/>
    </source>
</evidence>
<sequence>MTDKIARLEEVLEAMLVDDEKITARAVIRRMSGVLKYPTDITRNEKRKALVADYAGRQDKIRSAVERSSKSSRVELERQISLKNSEIERLRGEKELLIASHRAMILSTAEMGGFGTWKRFFDKYQAAIDALDGMGALPRAEVVRHPLSEQP</sequence>
<name>A0A840MX69_9BRAD</name>
<comment type="caution">
    <text evidence="1">The sequence shown here is derived from an EMBL/GenBank/DDBJ whole genome shotgun (WGS) entry which is preliminary data.</text>
</comment>
<reference evidence="1 2" key="1">
    <citation type="submission" date="2020-08" db="EMBL/GenBank/DDBJ databases">
        <title>Genomic Encyclopedia of Type Strains, Phase IV (KMG-IV): sequencing the most valuable type-strain genomes for metagenomic binning, comparative biology and taxonomic classification.</title>
        <authorList>
            <person name="Goeker M."/>
        </authorList>
    </citation>
    <scope>NUCLEOTIDE SEQUENCE [LARGE SCALE GENOMIC DNA]</scope>
    <source>
        <strain evidence="1 2">DSM 17498</strain>
    </source>
</reference>
<dbReference type="Proteomes" id="UP000521227">
    <property type="component" value="Unassembled WGS sequence"/>
</dbReference>
<evidence type="ECO:0000313" key="1">
    <source>
        <dbReference type="EMBL" id="MBB5051024.1"/>
    </source>
</evidence>
<gene>
    <name evidence="1" type="ORF">HNQ36_000978</name>
</gene>
<dbReference type="AlphaFoldDB" id="A0A840MX69"/>
<organism evidence="1 2">
    <name type="scientific">Afipia massiliensis</name>
    <dbReference type="NCBI Taxonomy" id="211460"/>
    <lineage>
        <taxon>Bacteria</taxon>
        <taxon>Pseudomonadati</taxon>
        <taxon>Pseudomonadota</taxon>
        <taxon>Alphaproteobacteria</taxon>
        <taxon>Hyphomicrobiales</taxon>
        <taxon>Nitrobacteraceae</taxon>
        <taxon>Afipia</taxon>
    </lineage>
</organism>
<dbReference type="RefSeq" id="WP_184082822.1">
    <property type="nucleotide sequence ID" value="NZ_JACHIJ010000002.1"/>
</dbReference>
<accession>A0A840MX69</accession>
<dbReference type="EMBL" id="JACHIJ010000002">
    <property type="protein sequence ID" value="MBB5051024.1"/>
    <property type="molecule type" value="Genomic_DNA"/>
</dbReference>
<protein>
    <submittedName>
        <fullName evidence="1">Uncharacterized protein</fullName>
    </submittedName>
</protein>